<dbReference type="AlphaFoldDB" id="A0A0C3D5C9"/>
<dbReference type="Proteomes" id="UP000053989">
    <property type="component" value="Unassembled WGS sequence"/>
</dbReference>
<protein>
    <submittedName>
        <fullName evidence="2">Uncharacterized protein</fullName>
    </submittedName>
</protein>
<dbReference type="HOGENOM" id="CLU_2198541_0_0_1"/>
<reference evidence="3" key="2">
    <citation type="submission" date="2015-01" db="EMBL/GenBank/DDBJ databases">
        <title>Evolutionary Origins and Diversification of the Mycorrhizal Mutualists.</title>
        <authorList>
            <consortium name="DOE Joint Genome Institute"/>
            <consortium name="Mycorrhizal Genomics Consortium"/>
            <person name="Kohler A."/>
            <person name="Kuo A."/>
            <person name="Nagy L.G."/>
            <person name="Floudas D."/>
            <person name="Copeland A."/>
            <person name="Barry K.W."/>
            <person name="Cichocki N."/>
            <person name="Veneault-Fourrey C."/>
            <person name="LaButti K."/>
            <person name="Lindquist E.A."/>
            <person name="Lipzen A."/>
            <person name="Lundell T."/>
            <person name="Morin E."/>
            <person name="Murat C."/>
            <person name="Riley R."/>
            <person name="Ohm R."/>
            <person name="Sun H."/>
            <person name="Tunlid A."/>
            <person name="Henrissat B."/>
            <person name="Grigoriev I.V."/>
            <person name="Hibbett D.S."/>
            <person name="Martin F."/>
        </authorList>
    </citation>
    <scope>NUCLEOTIDE SEQUENCE [LARGE SCALE GENOMIC DNA]</scope>
    <source>
        <strain evidence="3">Foug A</strain>
    </source>
</reference>
<proteinExistence type="predicted"/>
<evidence type="ECO:0000313" key="2">
    <source>
        <dbReference type="EMBL" id="KIM51589.1"/>
    </source>
</evidence>
<sequence>MSAHQVSCSSQPITTKGMGWHFFSPLKKWDCKKSRISAPIPGHASKRQKLLDEMHALLAAQPTRPDPSPCSTPQTISLILQPAGLSEDAQNAPDAGPVMHDGIVAPVN</sequence>
<gene>
    <name evidence="2" type="ORF">SCLCIDRAFT_142981</name>
</gene>
<accession>A0A0C3D5C9</accession>
<dbReference type="InParanoid" id="A0A0C3D5C9"/>
<evidence type="ECO:0000313" key="3">
    <source>
        <dbReference type="Proteomes" id="UP000053989"/>
    </source>
</evidence>
<reference evidence="2 3" key="1">
    <citation type="submission" date="2014-04" db="EMBL/GenBank/DDBJ databases">
        <authorList>
            <consortium name="DOE Joint Genome Institute"/>
            <person name="Kuo A."/>
            <person name="Kohler A."/>
            <person name="Nagy L.G."/>
            <person name="Floudas D."/>
            <person name="Copeland A."/>
            <person name="Barry K.W."/>
            <person name="Cichocki N."/>
            <person name="Veneault-Fourrey C."/>
            <person name="LaButti K."/>
            <person name="Lindquist E.A."/>
            <person name="Lipzen A."/>
            <person name="Lundell T."/>
            <person name="Morin E."/>
            <person name="Murat C."/>
            <person name="Sun H."/>
            <person name="Tunlid A."/>
            <person name="Henrissat B."/>
            <person name="Grigoriev I.V."/>
            <person name="Hibbett D.S."/>
            <person name="Martin F."/>
            <person name="Nordberg H.P."/>
            <person name="Cantor M.N."/>
            <person name="Hua S.X."/>
        </authorList>
    </citation>
    <scope>NUCLEOTIDE SEQUENCE [LARGE SCALE GENOMIC DNA]</scope>
    <source>
        <strain evidence="2 3">Foug A</strain>
    </source>
</reference>
<name>A0A0C3D5C9_9AGAM</name>
<keyword evidence="3" id="KW-1185">Reference proteome</keyword>
<evidence type="ECO:0000256" key="1">
    <source>
        <dbReference type="SAM" id="MobiDB-lite"/>
    </source>
</evidence>
<feature type="region of interest" description="Disordered" evidence="1">
    <location>
        <begin position="87"/>
        <end position="108"/>
    </location>
</feature>
<organism evidence="2 3">
    <name type="scientific">Scleroderma citrinum Foug A</name>
    <dbReference type="NCBI Taxonomy" id="1036808"/>
    <lineage>
        <taxon>Eukaryota</taxon>
        <taxon>Fungi</taxon>
        <taxon>Dikarya</taxon>
        <taxon>Basidiomycota</taxon>
        <taxon>Agaricomycotina</taxon>
        <taxon>Agaricomycetes</taxon>
        <taxon>Agaricomycetidae</taxon>
        <taxon>Boletales</taxon>
        <taxon>Sclerodermatineae</taxon>
        <taxon>Sclerodermataceae</taxon>
        <taxon>Scleroderma</taxon>
    </lineage>
</organism>
<dbReference type="EMBL" id="KN822250">
    <property type="protein sequence ID" value="KIM51589.1"/>
    <property type="molecule type" value="Genomic_DNA"/>
</dbReference>
<dbReference type="OrthoDB" id="2691580at2759"/>